<proteinExistence type="predicted"/>
<name>A0ABV1BSR6_9FIRM</name>
<dbReference type="InterPro" id="IPR023346">
    <property type="entry name" value="Lysozyme-like_dom_sf"/>
</dbReference>
<feature type="domain" description="Transglycosylase SLT" evidence="1">
    <location>
        <begin position="47"/>
        <end position="144"/>
    </location>
</feature>
<sequence length="314" mass="33366">MVVDSVNMLDGNVYLVSQGDNIKPAGATDFDNVINNISSGSESLDDIFNEVSNEYGVNVNLLKAVAKAESDFDTEAVSYCGAQGIMQLMPTTAESLGVEDPFDARQNITGGAKMLAYLLDDYNGNVTLALAAYNAGSGSVSKYGGVPPYKETLGYIDRINDILGGALSSDSTTIDGAGATDLSQSICVGDTGIMVDSQNNSQQGENNQELSALRNQITANKYNISDAVLKSRASSGTSSSNVLFSYDDYKYVINTYKAILSKLLAVSSTINTSDDSNTYNTAYNNYSDDNSALGYYKNGLLSTSQAVLKMLNMN</sequence>
<dbReference type="EMBL" id="JBBMER010000001">
    <property type="protein sequence ID" value="MEQ2378528.1"/>
    <property type="molecule type" value="Genomic_DNA"/>
</dbReference>
<accession>A0ABV1BSR6</accession>
<gene>
    <name evidence="2" type="ORF">WMO14_01330</name>
</gene>
<dbReference type="PANTHER" id="PTHR37423">
    <property type="entry name" value="SOLUBLE LYTIC MUREIN TRANSGLYCOSYLASE-RELATED"/>
    <property type="match status" value="1"/>
</dbReference>
<dbReference type="InterPro" id="IPR008258">
    <property type="entry name" value="Transglycosylase_SLT_dom_1"/>
</dbReference>
<comment type="caution">
    <text evidence="2">The sequence shown here is derived from an EMBL/GenBank/DDBJ whole genome shotgun (WGS) entry which is preliminary data.</text>
</comment>
<reference evidence="2 3" key="1">
    <citation type="submission" date="2024-03" db="EMBL/GenBank/DDBJ databases">
        <title>Human intestinal bacterial collection.</title>
        <authorList>
            <person name="Pauvert C."/>
            <person name="Hitch T.C.A."/>
            <person name="Clavel T."/>
        </authorList>
    </citation>
    <scope>NUCLEOTIDE SEQUENCE [LARGE SCALE GENOMIC DNA]</scope>
    <source>
        <strain evidence="2 3">CLA-AA-H255</strain>
    </source>
</reference>
<dbReference type="GO" id="GO:0016829">
    <property type="term" value="F:lyase activity"/>
    <property type="evidence" value="ECO:0007669"/>
    <property type="project" value="UniProtKB-KW"/>
</dbReference>
<evidence type="ECO:0000313" key="3">
    <source>
        <dbReference type="Proteomes" id="UP001442364"/>
    </source>
</evidence>
<dbReference type="Pfam" id="PF01464">
    <property type="entry name" value="SLT"/>
    <property type="match status" value="1"/>
</dbReference>
<dbReference type="EC" id="4.2.2.n1" evidence="2"/>
<dbReference type="Proteomes" id="UP001442364">
    <property type="component" value="Unassembled WGS sequence"/>
</dbReference>
<keyword evidence="2" id="KW-0456">Lyase</keyword>
<dbReference type="SUPFAM" id="SSF53955">
    <property type="entry name" value="Lysozyme-like"/>
    <property type="match status" value="1"/>
</dbReference>
<dbReference type="CDD" id="cd00254">
    <property type="entry name" value="LT-like"/>
    <property type="match status" value="1"/>
</dbReference>
<evidence type="ECO:0000259" key="1">
    <source>
        <dbReference type="Pfam" id="PF01464"/>
    </source>
</evidence>
<keyword evidence="3" id="KW-1185">Reference proteome</keyword>
<dbReference type="PANTHER" id="PTHR37423:SF2">
    <property type="entry name" value="MEMBRANE-BOUND LYTIC MUREIN TRANSGLYCOSYLASE C"/>
    <property type="match status" value="1"/>
</dbReference>
<protein>
    <submittedName>
        <fullName evidence="2">Lytic transglycosylase domain-containing protein</fullName>
        <ecNumber evidence="2">4.2.2.n1</ecNumber>
    </submittedName>
</protein>
<evidence type="ECO:0000313" key="2">
    <source>
        <dbReference type="EMBL" id="MEQ2378528.1"/>
    </source>
</evidence>
<organism evidence="2 3">
    <name type="scientific">[Lactobacillus] rogosae</name>
    <dbReference type="NCBI Taxonomy" id="706562"/>
    <lineage>
        <taxon>Bacteria</taxon>
        <taxon>Bacillati</taxon>
        <taxon>Bacillota</taxon>
        <taxon>Clostridia</taxon>
        <taxon>Lachnospirales</taxon>
        <taxon>Lachnospiraceae</taxon>
        <taxon>Lachnospira</taxon>
    </lineage>
</organism>
<dbReference type="Gene3D" id="1.10.530.10">
    <property type="match status" value="1"/>
</dbReference>
<dbReference type="RefSeq" id="WP_090140039.1">
    <property type="nucleotide sequence ID" value="NZ_DAWDIQ010000006.1"/>
</dbReference>